<protein>
    <recommendedName>
        <fullName evidence="1">Major tropism determinant N-terminal domain-containing protein</fullName>
    </recommendedName>
</protein>
<reference evidence="3 4" key="1">
    <citation type="submission" date="2018-06" db="EMBL/GenBank/DDBJ databases">
        <authorList>
            <consortium name="Pathogen Informatics"/>
            <person name="Doyle S."/>
        </authorList>
    </citation>
    <scope>NUCLEOTIDE SEQUENCE [LARGE SCALE GENOMIC DNA]</scope>
    <source>
        <strain evidence="3 4">NCTC12722</strain>
    </source>
</reference>
<dbReference type="CDD" id="cd19958">
    <property type="entry name" value="pyocin_knob"/>
    <property type="match status" value="1"/>
</dbReference>
<dbReference type="EMBL" id="UIGB01000003">
    <property type="protein sequence ID" value="SUW28265.1"/>
    <property type="molecule type" value="Genomic_DNA"/>
</dbReference>
<evidence type="ECO:0000313" key="3">
    <source>
        <dbReference type="EMBL" id="SUW28265.1"/>
    </source>
</evidence>
<dbReference type="AlphaFoldDB" id="A0A381AYN6"/>
<evidence type="ECO:0000313" key="2">
    <source>
        <dbReference type="EMBL" id="SUU84243.1"/>
    </source>
</evidence>
<sequence>MSIQRQLIRGNTATIEALTPLPAQVGFDTDKHELHVGDGVTQGAVRLAKKNIADSAAPAQITADTNDYNPANQKHARTLLLTTDAFHDVTGLVPTTVTDDIDGREITLYNNGANNFRLVDQSPASSAANRFDLGGASLTLAPKTSATLRYNKTALRWFLIAQTVGSSVGSGSVIAMTLAASSQGYSIINGTISTSVSGGALTVKIKTLAGNDPSALDPVLIKIRNNSLAAGGFTVYTLTAATSFVVSNGSSLGVSGAAVAFRLWLVAFDDGGTFRLGIVNCLLGASELPLLRTDTLASSTAEGGAGAADNSGVFYTGTAVASKSFEVLGYLDYPAGLAAAGTWSINPTTIQPYRNGIPLPAERLIDVSNGKIFTGRLPVADNAQMKWDLSGGTAKINPQPTLVGYALPAGTDFNSVLVTGLYGFVGGGTNANAPDGRVADYFSLQVLSWDGTAYLYQRATAVTGMRASYERTMQSGVWGAWRRIDRDDASVAKAWVSITGSTGAIVKSYNVSSVTRTATGRYTVNFTTAMADTSYVVAGCIHESAGLGVSFETQNSSLATTSVGVCVSAGASTRDGNCYVVIFD</sequence>
<evidence type="ECO:0000313" key="4">
    <source>
        <dbReference type="Proteomes" id="UP000254343"/>
    </source>
</evidence>
<dbReference type="Gene3D" id="2.10.10.30">
    <property type="match status" value="1"/>
</dbReference>
<dbReference type="InterPro" id="IPR041352">
    <property type="entry name" value="Mtd_N"/>
</dbReference>
<dbReference type="EMBL" id="UIGB01000001">
    <property type="protein sequence ID" value="SUU84243.1"/>
    <property type="molecule type" value="Genomic_DNA"/>
</dbReference>
<dbReference type="OrthoDB" id="8241180at2"/>
<gene>
    <name evidence="2" type="ORF">NCTC12722_01430</name>
    <name evidence="3" type="ORF">NCTC12722_04140</name>
</gene>
<dbReference type="RefSeq" id="WP_002719053.1">
    <property type="nucleotide sequence ID" value="NZ_UFSI01000001.1"/>
</dbReference>
<evidence type="ECO:0000259" key="1">
    <source>
        <dbReference type="Pfam" id="PF18454"/>
    </source>
</evidence>
<proteinExistence type="predicted"/>
<organism evidence="3 4">
    <name type="scientific">Afipia felis</name>
    <name type="common">Cat scratch disease bacillus</name>
    <dbReference type="NCBI Taxonomy" id="1035"/>
    <lineage>
        <taxon>Bacteria</taxon>
        <taxon>Pseudomonadati</taxon>
        <taxon>Pseudomonadota</taxon>
        <taxon>Alphaproteobacteria</taxon>
        <taxon>Hyphomicrobiales</taxon>
        <taxon>Nitrobacteraceae</taxon>
        <taxon>Afipia</taxon>
    </lineage>
</organism>
<dbReference type="Proteomes" id="UP000254343">
    <property type="component" value="Unassembled WGS sequence"/>
</dbReference>
<name>A0A381AYN6_AFIFE</name>
<feature type="domain" description="Major tropism determinant N-terminal" evidence="1">
    <location>
        <begin position="6"/>
        <end position="41"/>
    </location>
</feature>
<dbReference type="Pfam" id="PF18454">
    <property type="entry name" value="Mtd_N"/>
    <property type="match status" value="1"/>
</dbReference>
<accession>A0A381AYN6</accession>